<name>A0A147IKM5_9SPHN</name>
<dbReference type="AlphaFoldDB" id="A0A147IKM5"/>
<gene>
    <name evidence="1" type="ORF">NS355_16720</name>
</gene>
<dbReference type="Proteomes" id="UP000073923">
    <property type="component" value="Unassembled WGS sequence"/>
</dbReference>
<evidence type="ECO:0000313" key="2">
    <source>
        <dbReference type="Proteomes" id="UP000073923"/>
    </source>
</evidence>
<comment type="caution">
    <text evidence="1">The sequence shown here is derived from an EMBL/GenBank/DDBJ whole genome shotgun (WGS) entry which is preliminary data.</text>
</comment>
<reference evidence="1 2" key="1">
    <citation type="journal article" date="2016" name="Front. Microbiol.">
        <title>Genomic Resource of Rice Seed Associated Bacteria.</title>
        <authorList>
            <person name="Midha S."/>
            <person name="Bansal K."/>
            <person name="Sharma S."/>
            <person name="Kumar N."/>
            <person name="Patil P.P."/>
            <person name="Chaudhry V."/>
            <person name="Patil P.B."/>
        </authorList>
    </citation>
    <scope>NUCLEOTIDE SEQUENCE [LARGE SCALE GENOMIC DNA]</scope>
    <source>
        <strain evidence="1 2">NS355</strain>
    </source>
</reference>
<dbReference type="EMBL" id="LDTF01000109">
    <property type="protein sequence ID" value="KTT95504.1"/>
    <property type="molecule type" value="Genomic_DNA"/>
</dbReference>
<dbReference type="PATRIC" id="fig|172044.3.peg.222"/>
<proteinExistence type="predicted"/>
<accession>A0A147IKM5</accession>
<sequence>MGHIKDPAERYQQFMLELHDMLADASDYGYSPEGCQMLAQARLAFMDEFEAHYPGYGKGRAVWR</sequence>
<organism evidence="1 2">
    <name type="scientific">Sphingomonas yabuuchiae</name>
    <dbReference type="NCBI Taxonomy" id="172044"/>
    <lineage>
        <taxon>Bacteria</taxon>
        <taxon>Pseudomonadati</taxon>
        <taxon>Pseudomonadota</taxon>
        <taxon>Alphaproteobacteria</taxon>
        <taxon>Sphingomonadales</taxon>
        <taxon>Sphingomonadaceae</taxon>
        <taxon>Sphingomonas</taxon>
    </lineage>
</organism>
<evidence type="ECO:0000313" key="1">
    <source>
        <dbReference type="EMBL" id="KTT95504.1"/>
    </source>
</evidence>
<protein>
    <submittedName>
        <fullName evidence="1">Uncharacterized protein</fullName>
    </submittedName>
</protein>
<dbReference type="OrthoDB" id="7578501at2"/>